<proteinExistence type="predicted"/>
<name>A0A2S9I4B7_9GAMM</name>
<dbReference type="EMBL" id="PDET01000029">
    <property type="protein sequence ID" value="PRD12615.1"/>
    <property type="molecule type" value="Genomic_DNA"/>
</dbReference>
<dbReference type="Proteomes" id="UP000239181">
    <property type="component" value="Unassembled WGS sequence"/>
</dbReference>
<organism evidence="1 2">
    <name type="scientific">Pantoea coffeiphila</name>
    <dbReference type="NCBI Taxonomy" id="1465635"/>
    <lineage>
        <taxon>Bacteria</taxon>
        <taxon>Pseudomonadati</taxon>
        <taxon>Pseudomonadota</taxon>
        <taxon>Gammaproteobacteria</taxon>
        <taxon>Enterobacterales</taxon>
        <taxon>Erwiniaceae</taxon>
        <taxon>Pantoea</taxon>
    </lineage>
</organism>
<gene>
    <name evidence="1" type="ORF">CQW29_25615</name>
</gene>
<sequence>MWCVAAPTSPLINKFGLLNYCHLGKGFVQPESGREANYMTSKNTALLDMPSAEFVKEAYGKAEELKLSFPEISALLRAAAGRIDVFNALLVLSSSVNVQRYSPDYQMHLNHEMAIMRPTDKGTFVSLADYVALLKEHNDLNNQLQALAAENLTSRNAVQAFCDVVQSNTDAISEEVGADGVRVILAAMSSTGNMPATDTILREVGARAVEGFGDHVKGYNYSASWQSKEYAARIRAGEVPDV</sequence>
<accession>A0A2S9I4B7</accession>
<dbReference type="AlphaFoldDB" id="A0A2S9I4B7"/>
<evidence type="ECO:0000313" key="2">
    <source>
        <dbReference type="Proteomes" id="UP000239181"/>
    </source>
</evidence>
<comment type="caution">
    <text evidence="1">The sequence shown here is derived from an EMBL/GenBank/DDBJ whole genome shotgun (WGS) entry which is preliminary data.</text>
</comment>
<reference evidence="1 2" key="1">
    <citation type="submission" date="2017-10" db="EMBL/GenBank/DDBJ databases">
        <title>Draft genome of two endophytic bacteria isolated from 'guarana' Paullinia cupana (Mart.) Ducke.</title>
        <authorList>
            <person name="Siqueira K.A."/>
            <person name="Liotti R.G."/>
            <person name="Mendes T.A."/>
            <person name="Soares M.A."/>
        </authorList>
    </citation>
    <scope>NUCLEOTIDE SEQUENCE [LARGE SCALE GENOMIC DNA]</scope>
    <source>
        <strain evidence="1 2">342</strain>
    </source>
</reference>
<evidence type="ECO:0000313" key="1">
    <source>
        <dbReference type="EMBL" id="PRD12615.1"/>
    </source>
</evidence>
<protein>
    <submittedName>
        <fullName evidence="1">Uncharacterized protein</fullName>
    </submittedName>
</protein>
<keyword evidence="2" id="KW-1185">Reference proteome</keyword>